<feature type="domain" description="Ketoreductase" evidence="3">
    <location>
        <begin position="10"/>
        <end position="189"/>
    </location>
</feature>
<evidence type="ECO:0000313" key="5">
    <source>
        <dbReference type="Proteomes" id="UP000664914"/>
    </source>
</evidence>
<dbReference type="PRINTS" id="PR00080">
    <property type="entry name" value="SDRFAMILY"/>
</dbReference>
<evidence type="ECO:0000259" key="3">
    <source>
        <dbReference type="SMART" id="SM00822"/>
    </source>
</evidence>
<dbReference type="RefSeq" id="WP_208634080.1">
    <property type="nucleotide sequence ID" value="NZ_CP059319.1"/>
</dbReference>
<comment type="similarity">
    <text evidence="1">Belongs to the short-chain dehydrogenases/reductases (SDR) family.</text>
</comment>
<dbReference type="Proteomes" id="UP000664914">
    <property type="component" value="Chromosome"/>
</dbReference>
<dbReference type="InterPro" id="IPR002347">
    <property type="entry name" value="SDR_fam"/>
</dbReference>
<name>A0A975D6R0_9SPHN</name>
<dbReference type="AlphaFoldDB" id="A0A975D6R0"/>
<reference evidence="4" key="2">
    <citation type="submission" date="2021-04" db="EMBL/GenBank/DDBJ databases">
        <title>Isolation and genomic analysis of the ibuprofen-degrading bacterium Sphingomonas strain MPO218.</title>
        <authorList>
            <person name="Aulestia M."/>
            <person name="Flores A."/>
            <person name="Mangas E.L."/>
            <person name="Perez-Pulido A.J."/>
            <person name="Santero E."/>
            <person name="Camacho E.M."/>
        </authorList>
    </citation>
    <scope>NUCLEOTIDE SEQUENCE</scope>
    <source>
        <strain evidence="4">MPO218</strain>
    </source>
</reference>
<dbReference type="EMBL" id="CP059319">
    <property type="protein sequence ID" value="QTH23942.1"/>
    <property type="molecule type" value="Genomic_DNA"/>
</dbReference>
<keyword evidence="2" id="KW-0560">Oxidoreductase</keyword>
<evidence type="ECO:0000313" key="4">
    <source>
        <dbReference type="EMBL" id="QTH23942.1"/>
    </source>
</evidence>
<protein>
    <submittedName>
        <fullName evidence="4">SDR family oxidoreductase</fullName>
    </submittedName>
</protein>
<dbReference type="FunFam" id="3.40.50.720:FF:000173">
    <property type="entry name" value="3-oxoacyl-[acyl-carrier protein] reductase"/>
    <property type="match status" value="1"/>
</dbReference>
<dbReference type="InterPro" id="IPR050259">
    <property type="entry name" value="SDR"/>
</dbReference>
<proteinExistence type="inferred from homology"/>
<dbReference type="InterPro" id="IPR036291">
    <property type="entry name" value="NAD(P)-bd_dom_sf"/>
</dbReference>
<dbReference type="PANTHER" id="PTHR42879:SF2">
    <property type="entry name" value="3-OXOACYL-[ACYL-CARRIER-PROTEIN] REDUCTASE FABG"/>
    <property type="match status" value="1"/>
</dbReference>
<organism evidence="4 5">
    <name type="scientific">Rhizorhabdus wittichii</name>
    <dbReference type="NCBI Taxonomy" id="160791"/>
    <lineage>
        <taxon>Bacteria</taxon>
        <taxon>Pseudomonadati</taxon>
        <taxon>Pseudomonadota</taxon>
        <taxon>Alphaproteobacteria</taxon>
        <taxon>Sphingomonadales</taxon>
        <taxon>Sphingomonadaceae</taxon>
        <taxon>Rhizorhabdus</taxon>
    </lineage>
</organism>
<sequence length="252" mass="25770">MIGIARGEGRVALVTGGGSGLGAHIVRALHADGYRVLIGDVAMDGAKALACDLDAGGERVRAVPLDVRDKRAFVAVVVAAADWGGIDVLVNNAAITPTTPVMLIEPDEFDAVMAVNLRGPFFGCQVVGEHLRGRRAGRIINIASQAGQMGGTVTGAHYAAAKAALMLLTKFFAREFGGTGITVNAVSPGALDLPAVRAALPAERLQAIAAAMPSGRLGHPEEVAAAVCLLASSSMGYVTGATWDINGGTFMR</sequence>
<dbReference type="PANTHER" id="PTHR42879">
    <property type="entry name" value="3-OXOACYL-(ACYL-CARRIER-PROTEIN) REDUCTASE"/>
    <property type="match status" value="1"/>
</dbReference>
<dbReference type="Gene3D" id="3.40.50.720">
    <property type="entry name" value="NAD(P)-binding Rossmann-like Domain"/>
    <property type="match status" value="1"/>
</dbReference>
<gene>
    <name evidence="4" type="ORF">HRJ34_10780</name>
</gene>
<accession>A0A975D6R0</accession>
<dbReference type="GO" id="GO:0016491">
    <property type="term" value="F:oxidoreductase activity"/>
    <property type="evidence" value="ECO:0007669"/>
    <property type="project" value="UniProtKB-KW"/>
</dbReference>
<dbReference type="SMART" id="SM00822">
    <property type="entry name" value="PKS_KR"/>
    <property type="match status" value="1"/>
</dbReference>
<reference evidence="4" key="1">
    <citation type="submission" date="2020-07" db="EMBL/GenBank/DDBJ databases">
        <authorList>
            <person name="Camacho E."/>
        </authorList>
    </citation>
    <scope>NUCLEOTIDE SEQUENCE</scope>
    <source>
        <strain evidence="4">MPO218</strain>
    </source>
</reference>
<evidence type="ECO:0000256" key="2">
    <source>
        <dbReference type="ARBA" id="ARBA00023002"/>
    </source>
</evidence>
<dbReference type="SUPFAM" id="SSF51735">
    <property type="entry name" value="NAD(P)-binding Rossmann-fold domains"/>
    <property type="match status" value="1"/>
</dbReference>
<evidence type="ECO:0000256" key="1">
    <source>
        <dbReference type="ARBA" id="ARBA00006484"/>
    </source>
</evidence>
<dbReference type="Pfam" id="PF13561">
    <property type="entry name" value="adh_short_C2"/>
    <property type="match status" value="1"/>
</dbReference>
<dbReference type="PRINTS" id="PR00081">
    <property type="entry name" value="GDHRDH"/>
</dbReference>
<dbReference type="InterPro" id="IPR057326">
    <property type="entry name" value="KR_dom"/>
</dbReference>